<name>A0A077PIX0_XENBV</name>
<organism evidence="2 3">
    <name type="scientific">Xenorhabdus bovienii str. kraussei Quebec</name>
    <dbReference type="NCBI Taxonomy" id="1398203"/>
    <lineage>
        <taxon>Bacteria</taxon>
        <taxon>Pseudomonadati</taxon>
        <taxon>Pseudomonadota</taxon>
        <taxon>Gammaproteobacteria</taxon>
        <taxon>Enterobacterales</taxon>
        <taxon>Morganellaceae</taxon>
        <taxon>Xenorhabdus</taxon>
    </lineage>
</organism>
<keyword evidence="1" id="KW-1133">Transmembrane helix</keyword>
<evidence type="ECO:0000256" key="1">
    <source>
        <dbReference type="SAM" id="Phobius"/>
    </source>
</evidence>
<feature type="transmembrane region" description="Helical" evidence="1">
    <location>
        <begin position="14"/>
        <end position="33"/>
    </location>
</feature>
<gene>
    <name evidence="2" type="ORF">XBKQ1_2880013</name>
</gene>
<accession>A0A077PIX0</accession>
<keyword evidence="3" id="KW-1185">Reference proteome</keyword>
<keyword evidence="1" id="KW-0812">Transmembrane</keyword>
<reference evidence="2" key="1">
    <citation type="submission" date="2013-07" db="EMBL/GenBank/DDBJ databases">
        <title>Sub-species coevolution in mutualistic symbiosis.</title>
        <authorList>
            <person name="Murfin K."/>
            <person name="Klassen J."/>
            <person name="Lee M."/>
            <person name="Forst S."/>
            <person name="Stock P."/>
            <person name="Goodrich-Blair H."/>
        </authorList>
    </citation>
    <scope>NUCLEOTIDE SEQUENCE [LARGE SCALE GENOMIC DNA]</scope>
    <source>
        <strain evidence="2">Kraussei Quebec</strain>
    </source>
</reference>
<dbReference type="HOGENOM" id="CLU_3278903_0_0_6"/>
<comment type="caution">
    <text evidence="2">The sequence shown here is derived from an EMBL/GenBank/DDBJ whole genome shotgun (WGS) entry which is preliminary data.</text>
</comment>
<dbReference type="AlphaFoldDB" id="A0A077PIX0"/>
<sequence>MKLYFFDKVFISNLFFHTILAMVNMKIVFVTSFEDMHTPLK</sequence>
<evidence type="ECO:0000313" key="2">
    <source>
        <dbReference type="EMBL" id="CDH20998.1"/>
    </source>
</evidence>
<protein>
    <submittedName>
        <fullName evidence="2">Uncharacterized protein</fullName>
    </submittedName>
</protein>
<keyword evidence="1" id="KW-0472">Membrane</keyword>
<dbReference type="EMBL" id="CBSY010000210">
    <property type="protein sequence ID" value="CDH20998.1"/>
    <property type="molecule type" value="Genomic_DNA"/>
</dbReference>
<evidence type="ECO:0000313" key="3">
    <source>
        <dbReference type="Proteomes" id="UP000028500"/>
    </source>
</evidence>
<proteinExistence type="predicted"/>
<dbReference type="Proteomes" id="UP000028500">
    <property type="component" value="Unassembled WGS sequence"/>
</dbReference>